<dbReference type="InterPro" id="IPR011545">
    <property type="entry name" value="DEAD/DEAH_box_helicase_dom"/>
</dbReference>
<dbReference type="EMBL" id="UINC01064404">
    <property type="protein sequence ID" value="SVB93040.1"/>
    <property type="molecule type" value="Genomic_DNA"/>
</dbReference>
<dbReference type="SUPFAM" id="SSF52540">
    <property type="entry name" value="P-loop containing nucleoside triphosphate hydrolases"/>
    <property type="match status" value="1"/>
</dbReference>
<proteinExistence type="predicted"/>
<protein>
    <recommendedName>
        <fullName evidence="1">DEAD/DEAH-box helicase domain-containing protein</fullName>
    </recommendedName>
</protein>
<dbReference type="AlphaFoldDB" id="A0A382I083"/>
<feature type="non-terminal residue" evidence="2">
    <location>
        <position position="1"/>
    </location>
</feature>
<dbReference type="Gene3D" id="3.40.50.300">
    <property type="entry name" value="P-loop containing nucleotide triphosphate hydrolases"/>
    <property type="match status" value="1"/>
</dbReference>
<gene>
    <name evidence="2" type="ORF">METZ01_LOCUS245894</name>
</gene>
<name>A0A382I083_9ZZZZ</name>
<dbReference type="InterPro" id="IPR052511">
    <property type="entry name" value="ATP-dep_Helicase"/>
</dbReference>
<feature type="domain" description="DEAD/DEAH-box helicase" evidence="1">
    <location>
        <begin position="172"/>
        <end position="249"/>
    </location>
</feature>
<evidence type="ECO:0000259" key="1">
    <source>
        <dbReference type="Pfam" id="PF00270"/>
    </source>
</evidence>
<feature type="non-terminal residue" evidence="2">
    <location>
        <position position="407"/>
    </location>
</feature>
<evidence type="ECO:0000313" key="2">
    <source>
        <dbReference type="EMBL" id="SVB93040.1"/>
    </source>
</evidence>
<reference evidence="2" key="1">
    <citation type="submission" date="2018-05" db="EMBL/GenBank/DDBJ databases">
        <authorList>
            <person name="Lanie J.A."/>
            <person name="Ng W.-L."/>
            <person name="Kazmierczak K.M."/>
            <person name="Andrzejewski T.M."/>
            <person name="Davidsen T.M."/>
            <person name="Wayne K.J."/>
            <person name="Tettelin H."/>
            <person name="Glass J.I."/>
            <person name="Rusch D."/>
            <person name="Podicherti R."/>
            <person name="Tsui H.-C.T."/>
            <person name="Winkler M.E."/>
        </authorList>
    </citation>
    <scope>NUCLEOTIDE SEQUENCE</scope>
</reference>
<dbReference type="PANTHER" id="PTHR47962">
    <property type="entry name" value="ATP-DEPENDENT HELICASE LHR-RELATED-RELATED"/>
    <property type="match status" value="1"/>
</dbReference>
<sequence>VTPDPGLIEYDEDIDLRILGVLEDLELKTLTWGLVDGGFQEDELLDLLDDAAEVFGDGRSATEIKQELENRVLITRIPTSTGDLWRTRMAETVRLLARLRQLFPQNMADQSWKTAPKLVSDYRFVARQRFFPARNLSSAQFLEEALGDEQGPTRDSLEALTLDGGGSLSFSPFQARAAETILQHIGSLEPTATLVAAGTGSGKTKAVYLPALAHLSSLPRDTPWTKMLALYPRNELLKDQLQTALTELRLLKSQTGVALTIGGFFGDTPYNNSEPTGKSWKERNNHRVCPFLRCPSCQADLYWFKDGGVGGLKCSTCADRVRSDELLLSRWQLQETAPDVLLTTVEMLNRRLGDDWSRHIFGVGQPPGHRPRLLLLDEVHTFSGLTGAQVTHLLRRWRHAVGEPVHS</sequence>
<dbReference type="Pfam" id="PF00270">
    <property type="entry name" value="DEAD"/>
    <property type="match status" value="1"/>
</dbReference>
<dbReference type="GO" id="GO:0003677">
    <property type="term" value="F:DNA binding"/>
    <property type="evidence" value="ECO:0007669"/>
    <property type="project" value="TreeGrafter"/>
</dbReference>
<organism evidence="2">
    <name type="scientific">marine metagenome</name>
    <dbReference type="NCBI Taxonomy" id="408172"/>
    <lineage>
        <taxon>unclassified sequences</taxon>
        <taxon>metagenomes</taxon>
        <taxon>ecological metagenomes</taxon>
    </lineage>
</organism>
<dbReference type="GO" id="GO:0005524">
    <property type="term" value="F:ATP binding"/>
    <property type="evidence" value="ECO:0007669"/>
    <property type="project" value="InterPro"/>
</dbReference>
<dbReference type="GO" id="GO:0016887">
    <property type="term" value="F:ATP hydrolysis activity"/>
    <property type="evidence" value="ECO:0007669"/>
    <property type="project" value="TreeGrafter"/>
</dbReference>
<dbReference type="InterPro" id="IPR027417">
    <property type="entry name" value="P-loop_NTPase"/>
</dbReference>
<accession>A0A382I083</accession>